<protein>
    <submittedName>
        <fullName evidence="5">Universal stress protein UspA</fullName>
    </submittedName>
</protein>
<evidence type="ECO:0000259" key="4">
    <source>
        <dbReference type="Pfam" id="PF08369"/>
    </source>
</evidence>
<name>A0A3P3VUB5_9GAMM</name>
<gene>
    <name evidence="5" type="ORF">D0544_08165</name>
</gene>
<comment type="similarity">
    <text evidence="1">Belongs to the universal stress protein A family.</text>
</comment>
<dbReference type="PRINTS" id="PR01438">
    <property type="entry name" value="UNVRSLSTRESS"/>
</dbReference>
<feature type="domain" description="UspA" evidence="3">
    <location>
        <begin position="28"/>
        <end position="187"/>
    </location>
</feature>
<dbReference type="Proteomes" id="UP000280792">
    <property type="component" value="Unassembled WGS sequence"/>
</dbReference>
<dbReference type="InterPro" id="IPR006015">
    <property type="entry name" value="Universal_stress_UspA"/>
</dbReference>
<dbReference type="GO" id="GO:0016491">
    <property type="term" value="F:oxidoreductase activity"/>
    <property type="evidence" value="ECO:0007669"/>
    <property type="project" value="InterPro"/>
</dbReference>
<organism evidence="5 6">
    <name type="scientific">Aestuariirhabdus litorea</name>
    <dbReference type="NCBI Taxonomy" id="2528527"/>
    <lineage>
        <taxon>Bacteria</taxon>
        <taxon>Pseudomonadati</taxon>
        <taxon>Pseudomonadota</taxon>
        <taxon>Gammaproteobacteria</taxon>
        <taxon>Oceanospirillales</taxon>
        <taxon>Aestuariirhabdaceae</taxon>
        <taxon>Aestuariirhabdus</taxon>
    </lineage>
</organism>
<evidence type="ECO:0000259" key="3">
    <source>
        <dbReference type="Pfam" id="PF00582"/>
    </source>
</evidence>
<feature type="region of interest" description="Disordered" evidence="2">
    <location>
        <begin position="1"/>
        <end position="21"/>
    </location>
</feature>
<accession>A0A3P3VUB5</accession>
<feature type="domain" description="Light-independent protochlorophyllide reductase subunit B-like C-terminal" evidence="4">
    <location>
        <begin position="594"/>
        <end position="637"/>
    </location>
</feature>
<dbReference type="GO" id="GO:0015979">
    <property type="term" value="P:photosynthesis"/>
    <property type="evidence" value="ECO:0007669"/>
    <property type="project" value="InterPro"/>
</dbReference>
<dbReference type="InterPro" id="IPR006016">
    <property type="entry name" value="UspA"/>
</dbReference>
<dbReference type="AlphaFoldDB" id="A0A3P3VUB5"/>
<dbReference type="InterPro" id="IPR013580">
    <property type="entry name" value="LI-POR_suB-like_C"/>
</dbReference>
<feature type="domain" description="Light-independent protochlorophyllide reductase subunit B-like C-terminal" evidence="4">
    <location>
        <begin position="533"/>
        <end position="576"/>
    </location>
</feature>
<dbReference type="PANTHER" id="PTHR46268">
    <property type="entry name" value="STRESS RESPONSE PROTEIN NHAX"/>
    <property type="match status" value="1"/>
</dbReference>
<dbReference type="PANTHER" id="PTHR46268:SF6">
    <property type="entry name" value="UNIVERSAL STRESS PROTEIN UP12"/>
    <property type="match status" value="1"/>
</dbReference>
<proteinExistence type="inferred from homology"/>
<dbReference type="GO" id="GO:0015995">
    <property type="term" value="P:chlorophyll biosynthetic process"/>
    <property type="evidence" value="ECO:0007669"/>
    <property type="project" value="InterPro"/>
</dbReference>
<sequence>MELPMTPTEPHRQIDTAPSPVDSALSDYTRILIAADASDHSNHGVAAALSIGSLAGAQITGAHVYAARLHDQRFRQMEGGLPEQYQEEEELERQRDIHDELITKGLSVITDSYLDQLQSSCESAQLPYLRCALEGKNYRELVREANSGRHDLLVLGAQGLGAVAGGSLGTVCERSVRRSDIDCLVIKDTQRAIDQGPLLVALDGSSRAYGALQTAIRLAKAWSQPLHIVSAYDPYYHYVAFNRIAGVLSDEAGKVFRFKEQEKLHEDIIDAGLAKIYQGHLDVALDICQEQQVEATTELLAGKPWEVILRHAASLQPALLLIGKLGIHADEELDIGGNAENLLRNASCSLLLSQREYRPRVEWIAEATTSWSVQAEERLLAVPSFARSMARLAILRFAQEQGHTVITESIVAEATAKLCPVMHESTADTPSDDGSTARAAADEIPFNPPWSPEALERLQQVPSDSLRDTLRLRAEKHCRQAGAREVRLEDVAAFVQLAELAEINAVNSPAETASRCPFGIKGSTEPEKPPLSWSEEAEQRLQRVPAGFMRQMTRQRVETFARKQGQSEVTLELMTAKYDEWDQGSKVQQMELSWDEESRRRVSRIPEFVRGMVIKEVERCAREQGLEQVDLKVMKHANSGWLDSGGFHSEHNPDQYR</sequence>
<dbReference type="Gene3D" id="1.10.8.550">
    <property type="entry name" value="Proto-chlorophyllide reductase 57 kD subunit B"/>
    <property type="match status" value="4"/>
</dbReference>
<evidence type="ECO:0000256" key="2">
    <source>
        <dbReference type="SAM" id="MobiDB-lite"/>
    </source>
</evidence>
<dbReference type="Gene3D" id="3.40.50.620">
    <property type="entry name" value="HUPs"/>
    <property type="match status" value="2"/>
</dbReference>
<reference evidence="5 6" key="2">
    <citation type="submission" date="2018-12" db="EMBL/GenBank/DDBJ databases">
        <title>Simiduia agarivorans gen. nov., sp. nov., a marine, agarolytic bacterium isolated from shallow coastal water from Keelung, Taiwan.</title>
        <authorList>
            <person name="Shieh W.Y."/>
        </authorList>
    </citation>
    <scope>NUCLEOTIDE SEQUENCE [LARGE SCALE GENOMIC DNA]</scope>
    <source>
        <strain evidence="5 6">GTF-13</strain>
    </source>
</reference>
<evidence type="ECO:0000313" key="6">
    <source>
        <dbReference type="Proteomes" id="UP000280792"/>
    </source>
</evidence>
<comment type="caution">
    <text evidence="5">The sequence shown here is derived from an EMBL/GenBank/DDBJ whole genome shotgun (WGS) entry which is preliminary data.</text>
</comment>
<dbReference type="EMBL" id="QWEZ01000001">
    <property type="protein sequence ID" value="RRJ85039.1"/>
    <property type="molecule type" value="Genomic_DNA"/>
</dbReference>
<feature type="domain" description="Light-independent protochlorophyllide reductase subunit B-like C-terminal" evidence="4">
    <location>
        <begin position="371"/>
        <end position="414"/>
    </location>
</feature>
<dbReference type="InterPro" id="IPR042298">
    <property type="entry name" value="P-CP_red_C"/>
</dbReference>
<dbReference type="SUPFAM" id="SSF52402">
    <property type="entry name" value="Adenine nucleotide alpha hydrolases-like"/>
    <property type="match status" value="2"/>
</dbReference>
<dbReference type="Pfam" id="PF00582">
    <property type="entry name" value="Usp"/>
    <property type="match status" value="2"/>
</dbReference>
<feature type="domain" description="UspA" evidence="3">
    <location>
        <begin position="198"/>
        <end position="352"/>
    </location>
</feature>
<dbReference type="Pfam" id="PF08369">
    <property type="entry name" value="PCP_red"/>
    <property type="match status" value="3"/>
</dbReference>
<dbReference type="InterPro" id="IPR014729">
    <property type="entry name" value="Rossmann-like_a/b/a_fold"/>
</dbReference>
<feature type="region of interest" description="Disordered" evidence="2">
    <location>
        <begin position="424"/>
        <end position="446"/>
    </location>
</feature>
<dbReference type="CDD" id="cd00293">
    <property type="entry name" value="USP-like"/>
    <property type="match status" value="2"/>
</dbReference>
<keyword evidence="6" id="KW-1185">Reference proteome</keyword>
<feature type="region of interest" description="Disordered" evidence="2">
    <location>
        <begin position="512"/>
        <end position="534"/>
    </location>
</feature>
<evidence type="ECO:0000313" key="5">
    <source>
        <dbReference type="EMBL" id="RRJ85039.1"/>
    </source>
</evidence>
<evidence type="ECO:0000256" key="1">
    <source>
        <dbReference type="ARBA" id="ARBA00008791"/>
    </source>
</evidence>
<reference evidence="5 6" key="1">
    <citation type="submission" date="2018-08" db="EMBL/GenBank/DDBJ databases">
        <authorList>
            <person name="Khan S.A."/>
        </authorList>
    </citation>
    <scope>NUCLEOTIDE SEQUENCE [LARGE SCALE GENOMIC DNA]</scope>
    <source>
        <strain evidence="5 6">GTF-13</strain>
    </source>
</reference>